<organism evidence="1 2">
    <name type="scientific">Tribolium castaneum</name>
    <name type="common">Red flour beetle</name>
    <dbReference type="NCBI Taxonomy" id="7070"/>
    <lineage>
        <taxon>Eukaryota</taxon>
        <taxon>Metazoa</taxon>
        <taxon>Ecdysozoa</taxon>
        <taxon>Arthropoda</taxon>
        <taxon>Hexapoda</taxon>
        <taxon>Insecta</taxon>
        <taxon>Pterygota</taxon>
        <taxon>Neoptera</taxon>
        <taxon>Endopterygota</taxon>
        <taxon>Coleoptera</taxon>
        <taxon>Polyphaga</taxon>
        <taxon>Cucujiformia</taxon>
        <taxon>Tenebrionidae</taxon>
        <taxon>Tenebrionidae incertae sedis</taxon>
        <taxon>Tribolium</taxon>
    </lineage>
</organism>
<protein>
    <submittedName>
        <fullName evidence="1">Uncharacterized protein</fullName>
    </submittedName>
</protein>
<accession>D6WWE3</accession>
<evidence type="ECO:0000313" key="2">
    <source>
        <dbReference type="Proteomes" id="UP000007266"/>
    </source>
</evidence>
<dbReference type="OMA" id="SCFYCQG"/>
<name>D6WWE3_TRICA</name>
<dbReference type="AlphaFoldDB" id="D6WWE3"/>
<gene>
    <name evidence="1" type="primary">AUGUSTUS-3.0.2_06373</name>
    <name evidence="1" type="ORF">TcasGA2_TC006373</name>
</gene>
<proteinExistence type="predicted"/>
<reference evidence="1 2" key="2">
    <citation type="journal article" date="2010" name="Nucleic Acids Res.">
        <title>BeetleBase in 2010: revisions to provide comprehensive genomic information for Tribolium castaneum.</title>
        <authorList>
            <person name="Kim H.S."/>
            <person name="Murphy T."/>
            <person name="Xia J."/>
            <person name="Caragea D."/>
            <person name="Park Y."/>
            <person name="Beeman R.W."/>
            <person name="Lorenzen M.D."/>
            <person name="Butcher S."/>
            <person name="Manak J.R."/>
            <person name="Brown S.J."/>
        </authorList>
    </citation>
    <scope>GENOME REANNOTATION</scope>
    <source>
        <strain evidence="1 2">Georgia GA2</strain>
    </source>
</reference>
<sequence length="112" mass="13620">MENPKETTEKFIKNEAYTELDAIHPRFMEPQDAQVVRDYEIQHHFYCDECKLFFAPTFRALKTHFDGEMVRHKPYASCFYCQGSVFEYKFKNERKLFHDCKHHRKKDEDTSD</sequence>
<dbReference type="EMBL" id="KQ971361">
    <property type="protein sequence ID" value="EFA08702.1"/>
    <property type="molecule type" value="Genomic_DNA"/>
</dbReference>
<dbReference type="Proteomes" id="UP000007266">
    <property type="component" value="Linkage group 8"/>
</dbReference>
<dbReference type="PhylomeDB" id="D6WWE3"/>
<dbReference type="InParanoid" id="D6WWE3"/>
<evidence type="ECO:0000313" key="1">
    <source>
        <dbReference type="EMBL" id="EFA08702.1"/>
    </source>
</evidence>
<keyword evidence="2" id="KW-1185">Reference proteome</keyword>
<dbReference type="HOGENOM" id="CLU_2294491_0_0_1"/>
<reference evidence="1 2" key="1">
    <citation type="journal article" date="2008" name="Nature">
        <title>The genome of the model beetle and pest Tribolium castaneum.</title>
        <authorList>
            <consortium name="Tribolium Genome Sequencing Consortium"/>
            <person name="Richards S."/>
            <person name="Gibbs R.A."/>
            <person name="Weinstock G.M."/>
            <person name="Brown S.J."/>
            <person name="Denell R."/>
            <person name="Beeman R.W."/>
            <person name="Gibbs R."/>
            <person name="Beeman R.W."/>
            <person name="Brown S.J."/>
            <person name="Bucher G."/>
            <person name="Friedrich M."/>
            <person name="Grimmelikhuijzen C.J."/>
            <person name="Klingler M."/>
            <person name="Lorenzen M."/>
            <person name="Richards S."/>
            <person name="Roth S."/>
            <person name="Schroder R."/>
            <person name="Tautz D."/>
            <person name="Zdobnov E.M."/>
            <person name="Muzny D."/>
            <person name="Gibbs R.A."/>
            <person name="Weinstock G.M."/>
            <person name="Attaway T."/>
            <person name="Bell S."/>
            <person name="Buhay C.J."/>
            <person name="Chandrabose M.N."/>
            <person name="Chavez D."/>
            <person name="Clerk-Blankenburg K.P."/>
            <person name="Cree A."/>
            <person name="Dao M."/>
            <person name="Davis C."/>
            <person name="Chacko J."/>
            <person name="Dinh H."/>
            <person name="Dugan-Rocha S."/>
            <person name="Fowler G."/>
            <person name="Garner T.T."/>
            <person name="Garnes J."/>
            <person name="Gnirke A."/>
            <person name="Hawes A."/>
            <person name="Hernandez J."/>
            <person name="Hines S."/>
            <person name="Holder M."/>
            <person name="Hume J."/>
            <person name="Jhangiani S.N."/>
            <person name="Joshi V."/>
            <person name="Khan Z.M."/>
            <person name="Jackson L."/>
            <person name="Kovar C."/>
            <person name="Kowis A."/>
            <person name="Lee S."/>
            <person name="Lewis L.R."/>
            <person name="Margolis J."/>
            <person name="Morgan M."/>
            <person name="Nazareth L.V."/>
            <person name="Nguyen N."/>
            <person name="Okwuonu G."/>
            <person name="Parker D."/>
            <person name="Richards S."/>
            <person name="Ruiz S.J."/>
            <person name="Santibanez J."/>
            <person name="Savard J."/>
            <person name="Scherer S.E."/>
            <person name="Schneider B."/>
            <person name="Sodergren E."/>
            <person name="Tautz D."/>
            <person name="Vattahil S."/>
            <person name="Villasana D."/>
            <person name="White C.S."/>
            <person name="Wright R."/>
            <person name="Park Y."/>
            <person name="Beeman R.W."/>
            <person name="Lord J."/>
            <person name="Oppert B."/>
            <person name="Lorenzen M."/>
            <person name="Brown S."/>
            <person name="Wang L."/>
            <person name="Savard J."/>
            <person name="Tautz D."/>
            <person name="Richards S."/>
            <person name="Weinstock G."/>
            <person name="Gibbs R.A."/>
            <person name="Liu Y."/>
            <person name="Worley K."/>
            <person name="Weinstock G."/>
            <person name="Elsik C.G."/>
            <person name="Reese J.T."/>
            <person name="Elhaik E."/>
            <person name="Landan G."/>
            <person name="Graur D."/>
            <person name="Arensburger P."/>
            <person name="Atkinson P."/>
            <person name="Beeman R.W."/>
            <person name="Beidler J."/>
            <person name="Brown S.J."/>
            <person name="Demuth J.P."/>
            <person name="Drury D.W."/>
            <person name="Du Y.Z."/>
            <person name="Fujiwara H."/>
            <person name="Lorenzen M."/>
            <person name="Maselli V."/>
            <person name="Osanai M."/>
            <person name="Park Y."/>
            <person name="Robertson H.M."/>
            <person name="Tu Z."/>
            <person name="Wang J.J."/>
            <person name="Wang S."/>
            <person name="Richards S."/>
            <person name="Song H."/>
            <person name="Zhang L."/>
            <person name="Sodergren E."/>
            <person name="Werner D."/>
            <person name="Stanke M."/>
            <person name="Morgenstern B."/>
            <person name="Solovyev V."/>
            <person name="Kosarev P."/>
            <person name="Brown G."/>
            <person name="Chen H.C."/>
            <person name="Ermolaeva O."/>
            <person name="Hlavina W."/>
            <person name="Kapustin Y."/>
            <person name="Kiryutin B."/>
            <person name="Kitts P."/>
            <person name="Maglott D."/>
            <person name="Pruitt K."/>
            <person name="Sapojnikov V."/>
            <person name="Souvorov A."/>
            <person name="Mackey A.J."/>
            <person name="Waterhouse R.M."/>
            <person name="Wyder S."/>
            <person name="Zdobnov E.M."/>
            <person name="Zdobnov E.M."/>
            <person name="Wyder S."/>
            <person name="Kriventseva E.V."/>
            <person name="Kadowaki T."/>
            <person name="Bork P."/>
            <person name="Aranda M."/>
            <person name="Bao R."/>
            <person name="Beermann A."/>
            <person name="Berns N."/>
            <person name="Bolognesi R."/>
            <person name="Bonneton F."/>
            <person name="Bopp D."/>
            <person name="Brown S.J."/>
            <person name="Bucher G."/>
            <person name="Butts T."/>
            <person name="Chaumot A."/>
            <person name="Denell R.E."/>
            <person name="Ferrier D.E."/>
            <person name="Friedrich M."/>
            <person name="Gordon C.M."/>
            <person name="Jindra M."/>
            <person name="Klingler M."/>
            <person name="Lan Q."/>
            <person name="Lattorff H.M."/>
            <person name="Laudet V."/>
            <person name="von Levetsow C."/>
            <person name="Liu Z."/>
            <person name="Lutz R."/>
            <person name="Lynch J.A."/>
            <person name="da Fonseca R.N."/>
            <person name="Posnien N."/>
            <person name="Reuter R."/>
            <person name="Roth S."/>
            <person name="Savard J."/>
            <person name="Schinko J.B."/>
            <person name="Schmitt C."/>
            <person name="Schoppmeier M."/>
            <person name="Schroder R."/>
            <person name="Shippy T.D."/>
            <person name="Simonnet F."/>
            <person name="Marques-Souza H."/>
            <person name="Tautz D."/>
            <person name="Tomoyasu Y."/>
            <person name="Trauner J."/>
            <person name="Van der Zee M."/>
            <person name="Vervoort M."/>
            <person name="Wittkopp N."/>
            <person name="Wimmer E.A."/>
            <person name="Yang X."/>
            <person name="Jones A.K."/>
            <person name="Sattelle D.B."/>
            <person name="Ebert P.R."/>
            <person name="Nelson D."/>
            <person name="Scott J.G."/>
            <person name="Beeman R.W."/>
            <person name="Muthukrishnan S."/>
            <person name="Kramer K.J."/>
            <person name="Arakane Y."/>
            <person name="Beeman R.W."/>
            <person name="Zhu Q."/>
            <person name="Hogenkamp D."/>
            <person name="Dixit R."/>
            <person name="Oppert B."/>
            <person name="Jiang H."/>
            <person name="Zou Z."/>
            <person name="Marshall J."/>
            <person name="Elpidina E."/>
            <person name="Vinokurov K."/>
            <person name="Oppert C."/>
            <person name="Zou Z."/>
            <person name="Evans J."/>
            <person name="Lu Z."/>
            <person name="Zhao P."/>
            <person name="Sumathipala N."/>
            <person name="Altincicek B."/>
            <person name="Vilcinskas A."/>
            <person name="Williams M."/>
            <person name="Hultmark D."/>
            <person name="Hetru C."/>
            <person name="Jiang H."/>
            <person name="Grimmelikhuijzen C.J."/>
            <person name="Hauser F."/>
            <person name="Cazzamali G."/>
            <person name="Williamson M."/>
            <person name="Park Y."/>
            <person name="Li B."/>
            <person name="Tanaka Y."/>
            <person name="Predel R."/>
            <person name="Neupert S."/>
            <person name="Schachtner J."/>
            <person name="Verleyen P."/>
            <person name="Raible F."/>
            <person name="Bork P."/>
            <person name="Friedrich M."/>
            <person name="Walden K.K."/>
            <person name="Robertson H.M."/>
            <person name="Angeli S."/>
            <person name="Foret S."/>
            <person name="Bucher G."/>
            <person name="Schuetz S."/>
            <person name="Maleszka R."/>
            <person name="Wimmer E.A."/>
            <person name="Beeman R.W."/>
            <person name="Lorenzen M."/>
            <person name="Tomoyasu Y."/>
            <person name="Miller S.C."/>
            <person name="Grossmann D."/>
            <person name="Bucher G."/>
        </authorList>
    </citation>
    <scope>NUCLEOTIDE SEQUENCE [LARGE SCALE GENOMIC DNA]</scope>
    <source>
        <strain evidence="1 2">Georgia GA2</strain>
    </source>
</reference>